<evidence type="ECO:0000256" key="1">
    <source>
        <dbReference type="SAM" id="Phobius"/>
    </source>
</evidence>
<dbReference type="EMBL" id="JAHLQL010000009">
    <property type="protein sequence ID" value="MBU5593390.1"/>
    <property type="molecule type" value="Genomic_DNA"/>
</dbReference>
<evidence type="ECO:0008006" key="4">
    <source>
        <dbReference type="Google" id="ProtNLM"/>
    </source>
</evidence>
<name>A0ABS6F6D8_9CLOT</name>
<dbReference type="Proteomes" id="UP000736583">
    <property type="component" value="Unassembled WGS sequence"/>
</dbReference>
<dbReference type="RefSeq" id="WP_216458048.1">
    <property type="nucleotide sequence ID" value="NZ_JAHLQL010000009.1"/>
</dbReference>
<feature type="transmembrane region" description="Helical" evidence="1">
    <location>
        <begin position="41"/>
        <end position="59"/>
    </location>
</feature>
<sequence>MKISYKNAKQDLIDYSIHSYYNSEKSSGNSEKSFKNKCLSILIKFLILSLLLQGLSISYDKSNKFLIYFSLLMLVIYIIYILCIIINPNIFKDIMLKIIGKKITKSIKEESLNDITLILNEEGISVENDAILYKTIWVNIEKAMVTESHIAIYIKYNGDSPLLIIPLRTFNEPSEKESFLEIIRQHDVNIVNSIDFKDTKGRKN</sequence>
<keyword evidence="1" id="KW-0472">Membrane</keyword>
<accession>A0ABS6F6D8</accession>
<keyword evidence="3" id="KW-1185">Reference proteome</keyword>
<proteinExistence type="predicted"/>
<organism evidence="2 3">
    <name type="scientific">Clostridium simiarum</name>
    <dbReference type="NCBI Taxonomy" id="2841506"/>
    <lineage>
        <taxon>Bacteria</taxon>
        <taxon>Bacillati</taxon>
        <taxon>Bacillota</taxon>
        <taxon>Clostridia</taxon>
        <taxon>Eubacteriales</taxon>
        <taxon>Clostridiaceae</taxon>
        <taxon>Clostridium</taxon>
    </lineage>
</organism>
<comment type="caution">
    <text evidence="2">The sequence shown here is derived from an EMBL/GenBank/DDBJ whole genome shotgun (WGS) entry which is preliminary data.</text>
</comment>
<keyword evidence="1" id="KW-0812">Transmembrane</keyword>
<protein>
    <recommendedName>
        <fullName evidence="4">YcxB-like protein domain-containing protein</fullName>
    </recommendedName>
</protein>
<feature type="transmembrane region" description="Helical" evidence="1">
    <location>
        <begin position="65"/>
        <end position="87"/>
    </location>
</feature>
<keyword evidence="1" id="KW-1133">Transmembrane helix</keyword>
<evidence type="ECO:0000313" key="2">
    <source>
        <dbReference type="EMBL" id="MBU5593390.1"/>
    </source>
</evidence>
<gene>
    <name evidence="2" type="ORF">KQI89_16715</name>
</gene>
<reference evidence="2 3" key="1">
    <citation type="submission" date="2021-06" db="EMBL/GenBank/DDBJ databases">
        <authorList>
            <person name="Sun Q."/>
            <person name="Li D."/>
        </authorList>
    </citation>
    <scope>NUCLEOTIDE SEQUENCE [LARGE SCALE GENOMIC DNA]</scope>
    <source>
        <strain evidence="2 3">MSJ-4</strain>
    </source>
</reference>
<evidence type="ECO:0000313" key="3">
    <source>
        <dbReference type="Proteomes" id="UP000736583"/>
    </source>
</evidence>